<dbReference type="EMBL" id="CAKOFQ010007092">
    <property type="protein sequence ID" value="CAH1990577.1"/>
    <property type="molecule type" value="Genomic_DNA"/>
</dbReference>
<accession>A0A9P0PLP0</accession>
<name>A0A9P0PLP0_ACAOB</name>
<dbReference type="AlphaFoldDB" id="A0A9P0PLP0"/>
<dbReference type="OrthoDB" id="10070386at2759"/>
<reference evidence="2" key="1">
    <citation type="submission" date="2022-03" db="EMBL/GenBank/DDBJ databases">
        <authorList>
            <person name="Sayadi A."/>
        </authorList>
    </citation>
    <scope>NUCLEOTIDE SEQUENCE</scope>
</reference>
<evidence type="ECO:0000313" key="2">
    <source>
        <dbReference type="EMBL" id="CAH1990577.1"/>
    </source>
</evidence>
<proteinExistence type="predicted"/>
<evidence type="ECO:0000313" key="3">
    <source>
        <dbReference type="Proteomes" id="UP001152888"/>
    </source>
</evidence>
<evidence type="ECO:0000259" key="1">
    <source>
        <dbReference type="Pfam" id="PF21787"/>
    </source>
</evidence>
<dbReference type="Pfam" id="PF21787">
    <property type="entry name" value="TNP-like_RNaseH_N"/>
    <property type="match status" value="1"/>
</dbReference>
<gene>
    <name evidence="2" type="ORF">ACAOBT_LOCUS19745</name>
</gene>
<dbReference type="Proteomes" id="UP001152888">
    <property type="component" value="Unassembled WGS sequence"/>
</dbReference>
<organism evidence="2 3">
    <name type="scientific">Acanthoscelides obtectus</name>
    <name type="common">Bean weevil</name>
    <name type="synonym">Bruchus obtectus</name>
    <dbReference type="NCBI Taxonomy" id="200917"/>
    <lineage>
        <taxon>Eukaryota</taxon>
        <taxon>Metazoa</taxon>
        <taxon>Ecdysozoa</taxon>
        <taxon>Arthropoda</taxon>
        <taxon>Hexapoda</taxon>
        <taxon>Insecta</taxon>
        <taxon>Pterygota</taxon>
        <taxon>Neoptera</taxon>
        <taxon>Endopterygota</taxon>
        <taxon>Coleoptera</taxon>
        <taxon>Polyphaga</taxon>
        <taxon>Cucujiformia</taxon>
        <taxon>Chrysomeloidea</taxon>
        <taxon>Chrysomelidae</taxon>
        <taxon>Bruchinae</taxon>
        <taxon>Bruchini</taxon>
        <taxon>Acanthoscelides</taxon>
    </lineage>
</organism>
<comment type="caution">
    <text evidence="2">The sequence shown here is derived from an EMBL/GenBank/DDBJ whole genome shotgun (WGS) entry which is preliminary data.</text>
</comment>
<protein>
    <recommendedName>
        <fullName evidence="1">Transposable element P transposase-like RNase H domain-containing protein</fullName>
    </recommendedName>
</protein>
<dbReference type="InterPro" id="IPR048365">
    <property type="entry name" value="TNP-like_RNaseH_N"/>
</dbReference>
<keyword evidence="3" id="KW-1185">Reference proteome</keyword>
<sequence length="135" mass="15050">MSIRKHLDLEDDSNFMAKEVFVMIIVNINGTSKLPVGYFLVVVSQCIQLVSATGARVVSLTFDGAPSNIAVANTLGTNNSYDSLKTHFSLDGNNIYVFYDPSHMIKLIRNAFGERKLLIDDNGNFIKWEFSTIIL</sequence>
<feature type="domain" description="Transposable element P transposase-like RNase H" evidence="1">
    <location>
        <begin position="9"/>
        <end position="76"/>
    </location>
</feature>